<evidence type="ECO:0000256" key="19">
    <source>
        <dbReference type="SAM" id="MobiDB-lite"/>
    </source>
</evidence>
<dbReference type="HAMAP" id="MF_01540">
    <property type="entry name" value="CysI"/>
    <property type="match status" value="1"/>
</dbReference>
<dbReference type="InterPro" id="IPR005117">
    <property type="entry name" value="NiRdtase/SiRdtase_haem-b_fer"/>
</dbReference>
<comment type="catalytic activity">
    <reaction evidence="15 18">
        <text>hydrogen sulfide + 3 NADP(+) + 3 H2O = sulfite + 3 NADPH + 4 H(+)</text>
        <dbReference type="Rhea" id="RHEA:13801"/>
        <dbReference type="ChEBI" id="CHEBI:15377"/>
        <dbReference type="ChEBI" id="CHEBI:15378"/>
        <dbReference type="ChEBI" id="CHEBI:17359"/>
        <dbReference type="ChEBI" id="CHEBI:29919"/>
        <dbReference type="ChEBI" id="CHEBI:57783"/>
        <dbReference type="ChEBI" id="CHEBI:58349"/>
        <dbReference type="EC" id="1.8.1.2"/>
    </reaction>
</comment>
<dbReference type="InterPro" id="IPR045169">
    <property type="entry name" value="NO2/SO3_Rdtase_4Fe4S_prot"/>
</dbReference>
<dbReference type="EMBL" id="AGUD01000210">
    <property type="protein sequence ID" value="EHN10598.1"/>
    <property type="molecule type" value="Genomic_DNA"/>
</dbReference>
<dbReference type="RefSeq" id="WP_007575703.1">
    <property type="nucleotide sequence ID" value="NZ_AGUD01000210.1"/>
</dbReference>
<keyword evidence="5 18" id="KW-0028">Amino-acid biosynthesis</keyword>
<keyword evidence="9 18" id="KW-0521">NADP</keyword>
<evidence type="ECO:0000256" key="1">
    <source>
        <dbReference type="ARBA" id="ARBA00003247"/>
    </source>
</evidence>
<organism evidence="22 23">
    <name type="scientific">Patulibacter medicamentivorans</name>
    <dbReference type="NCBI Taxonomy" id="1097667"/>
    <lineage>
        <taxon>Bacteria</taxon>
        <taxon>Bacillati</taxon>
        <taxon>Actinomycetota</taxon>
        <taxon>Thermoleophilia</taxon>
        <taxon>Solirubrobacterales</taxon>
        <taxon>Patulibacteraceae</taxon>
        <taxon>Patulibacter</taxon>
    </lineage>
</organism>
<dbReference type="GO" id="GO:0046872">
    <property type="term" value="F:metal ion binding"/>
    <property type="evidence" value="ECO:0007669"/>
    <property type="project" value="UniProtKB-KW"/>
</dbReference>
<dbReference type="EC" id="1.8.1.2" evidence="18"/>
<evidence type="ECO:0000256" key="2">
    <source>
        <dbReference type="ARBA" id="ARBA00004774"/>
    </source>
</evidence>
<feature type="domain" description="Nitrite/sulphite reductase 4Fe-4S" evidence="20">
    <location>
        <begin position="189"/>
        <end position="339"/>
    </location>
</feature>
<dbReference type="AlphaFoldDB" id="H0E6V7"/>
<name>H0E6V7_9ACTN</name>
<evidence type="ECO:0000256" key="9">
    <source>
        <dbReference type="ARBA" id="ARBA00022857"/>
    </source>
</evidence>
<feature type="binding site" evidence="18">
    <location>
        <position position="493"/>
    </location>
    <ligand>
        <name>[4Fe-4S] cluster</name>
        <dbReference type="ChEBI" id="CHEBI:49883"/>
    </ligand>
</feature>
<feature type="region of interest" description="Disordered" evidence="19">
    <location>
        <begin position="1"/>
        <end position="24"/>
    </location>
</feature>
<feature type="binding site" evidence="18">
    <location>
        <position position="497"/>
    </location>
    <ligand>
        <name>[4Fe-4S] cluster</name>
        <dbReference type="ChEBI" id="CHEBI:49883"/>
    </ligand>
</feature>
<accession>H0E6V7</accession>
<evidence type="ECO:0000259" key="20">
    <source>
        <dbReference type="Pfam" id="PF01077"/>
    </source>
</evidence>
<dbReference type="Gene3D" id="3.30.413.10">
    <property type="entry name" value="Sulfite Reductase Hemoprotein, domain 1"/>
    <property type="match status" value="2"/>
</dbReference>
<reference evidence="22 23" key="1">
    <citation type="journal article" date="2013" name="Biodegradation">
        <title>Quantitative proteomic analysis of ibuprofen-degrading Patulibacter sp. strain I11.</title>
        <authorList>
            <person name="Almeida B."/>
            <person name="Kjeldal H."/>
            <person name="Lolas I."/>
            <person name="Knudsen A.D."/>
            <person name="Carvalho G."/>
            <person name="Nielsen K.L."/>
            <person name="Barreto Crespo M.T."/>
            <person name="Stensballe A."/>
            <person name="Nielsen J.L."/>
        </authorList>
    </citation>
    <scope>NUCLEOTIDE SEQUENCE [LARGE SCALE GENOMIC DNA]</scope>
    <source>
        <strain evidence="22 23">I11</strain>
    </source>
</reference>
<dbReference type="InterPro" id="IPR036136">
    <property type="entry name" value="Nit/Sulf_reduc_fer-like_dom_sf"/>
</dbReference>
<comment type="function">
    <text evidence="16 18">Component of the sulfite reductase complex that catalyzes the 6-electron reduction of sulfite to sulfide. This is one of several activities required for the biosynthesis of L-cysteine from sulfate.</text>
</comment>
<evidence type="ECO:0000256" key="6">
    <source>
        <dbReference type="ARBA" id="ARBA00022617"/>
    </source>
</evidence>
<dbReference type="PANTHER" id="PTHR11493:SF47">
    <property type="entry name" value="SULFITE REDUCTASE [NADPH] SUBUNIT BETA"/>
    <property type="match status" value="1"/>
</dbReference>
<evidence type="ECO:0000256" key="17">
    <source>
        <dbReference type="ARBA" id="ARBA00062253"/>
    </source>
</evidence>
<feature type="domain" description="Nitrite/Sulfite reductase ferredoxin-like" evidence="21">
    <location>
        <begin position="363"/>
        <end position="427"/>
    </location>
</feature>
<dbReference type="Proteomes" id="UP000005143">
    <property type="component" value="Unassembled WGS sequence"/>
</dbReference>
<keyword evidence="8" id="KW-0883">Thioether bond</keyword>
<dbReference type="PANTHER" id="PTHR11493">
    <property type="entry name" value="SULFITE REDUCTASE [NADPH] SUBUNIT BETA-RELATED"/>
    <property type="match status" value="1"/>
</dbReference>
<keyword evidence="11 18" id="KW-0408">Iron</keyword>
<keyword evidence="7 18" id="KW-0479">Metal-binding</keyword>
<dbReference type="SUPFAM" id="SSF56014">
    <property type="entry name" value="Nitrite and sulphite reductase 4Fe-4S domain-like"/>
    <property type="match status" value="2"/>
</dbReference>
<keyword evidence="10 18" id="KW-0560">Oxidoreductase</keyword>
<dbReference type="InterPro" id="IPR006067">
    <property type="entry name" value="NO2/SO3_Rdtase_4Fe4S_dom"/>
</dbReference>
<dbReference type="GO" id="GO:0070814">
    <property type="term" value="P:hydrogen sulfide biosynthetic process"/>
    <property type="evidence" value="ECO:0007669"/>
    <property type="project" value="UniProtKB-UniRule"/>
</dbReference>
<dbReference type="PATRIC" id="fig|1097667.3.peg.2539"/>
<comment type="caution">
    <text evidence="22">The sequence shown here is derived from an EMBL/GenBank/DDBJ whole genome shotgun (WGS) entry which is preliminary data.</text>
</comment>
<evidence type="ECO:0000256" key="5">
    <source>
        <dbReference type="ARBA" id="ARBA00022605"/>
    </source>
</evidence>
<dbReference type="PRINTS" id="PR00397">
    <property type="entry name" value="SIROHAEM"/>
</dbReference>
<evidence type="ECO:0000256" key="12">
    <source>
        <dbReference type="ARBA" id="ARBA00023014"/>
    </source>
</evidence>
<comment type="pathway">
    <text evidence="2 18">Sulfur metabolism; hydrogen sulfide biosynthesis; hydrogen sulfide from sulfite (NADPH route): step 1/1.</text>
</comment>
<comment type="cofactor">
    <cofactor evidence="18">
        <name>siroheme</name>
        <dbReference type="ChEBI" id="CHEBI:60052"/>
    </cofactor>
    <text evidence="18">Binds 1 siroheme per subunit.</text>
</comment>
<comment type="catalytic activity">
    <reaction evidence="14">
        <text>hydrogen sulfide + 6 oxidized [2Fe-2S]-[ferredoxin] + 3 H2O = sulfite + 6 reduced [2Fe-2S]-[ferredoxin] + 7 H(+)</text>
        <dbReference type="Rhea" id="RHEA:23132"/>
        <dbReference type="Rhea" id="RHEA-COMP:10000"/>
        <dbReference type="Rhea" id="RHEA-COMP:10001"/>
        <dbReference type="ChEBI" id="CHEBI:15377"/>
        <dbReference type="ChEBI" id="CHEBI:15378"/>
        <dbReference type="ChEBI" id="CHEBI:17359"/>
        <dbReference type="ChEBI" id="CHEBI:29919"/>
        <dbReference type="ChEBI" id="CHEBI:33737"/>
        <dbReference type="ChEBI" id="CHEBI:33738"/>
        <dbReference type="EC" id="1.8.7.1"/>
    </reaction>
</comment>
<comment type="similarity">
    <text evidence="3 18">Belongs to the nitrite and sulfite reductase 4Fe-4S domain family.</text>
</comment>
<feature type="binding site" evidence="18">
    <location>
        <position position="454"/>
    </location>
    <ligand>
        <name>[4Fe-4S] cluster</name>
        <dbReference type="ChEBI" id="CHEBI:49883"/>
    </ligand>
</feature>
<dbReference type="InterPro" id="IPR011786">
    <property type="entry name" value="CysI"/>
</dbReference>
<keyword evidence="12 18" id="KW-0411">Iron-sulfur</keyword>
<dbReference type="GO" id="GO:0050661">
    <property type="term" value="F:NADP binding"/>
    <property type="evidence" value="ECO:0007669"/>
    <property type="project" value="InterPro"/>
</dbReference>
<sequence>MTPKTTTTPDVDRSRDLSQPLEKLAPEERLKAGSDYLAGTIADDLIDEITLAVDENNNKLMKFHGIYQQDDRDLRDERRRQKLEPFFTFMLRGRMPGGVCTPEQWLKIDELGRTHGNDQFRLTTRQTFQFHYLVRTALREVMVGLRDVGLDGKAACGDVARTVMSGVHPGLSKLHKQVYEQARIASDHVIHKTSAYEEVWFGEKPKQPRGEDEEPFYGKQYMPRKFKIGFAVPPSNDIDIYSQDLGFVAIASRGKLKGFNVVIGGGMGRTDRAPETYPRLGDVIGYIEAKDLIPTLDAVMGVQRDYGDRVTRAHARFKYTIDDKGLDFVKGEIERRLGFELAPAKRFAFTSNGDQLGWTTGDDGLEHFTLFIESGRVINRGDRRLMDGLRAIAQTGTCVFRLTPNQSVILSDIQPEDRPAIEALLAEHGIDNTPTKGRSALRLNSMACVAMPTCGLAMAEAERYLPDLITKIEGLLEQNGLMEEPITIRMTGCPNGCARPYIAEIALTGRAPGKYNLYLGAGFHGQRLNKMVRENVGEDVILEVLGEALGRYAQEREDGERFGDFAIRAGIVPEVTEGRFFND</sequence>
<evidence type="ECO:0000313" key="23">
    <source>
        <dbReference type="Proteomes" id="UP000005143"/>
    </source>
</evidence>
<gene>
    <name evidence="18" type="primary">cysI</name>
    <name evidence="22" type="ORF">PAI11_25580</name>
</gene>
<dbReference type="SUPFAM" id="SSF55124">
    <property type="entry name" value="Nitrite/Sulfite reductase N-terminal domain-like"/>
    <property type="match status" value="2"/>
</dbReference>
<dbReference type="GO" id="GO:0000103">
    <property type="term" value="P:sulfate assimilation"/>
    <property type="evidence" value="ECO:0007669"/>
    <property type="project" value="UniProtKB-UniRule"/>
</dbReference>
<evidence type="ECO:0000256" key="11">
    <source>
        <dbReference type="ARBA" id="ARBA00023004"/>
    </source>
</evidence>
<dbReference type="GO" id="GO:0004783">
    <property type="term" value="F:sulfite reductase (NADPH) activity"/>
    <property type="evidence" value="ECO:0007669"/>
    <property type="project" value="UniProtKB-UniRule"/>
</dbReference>
<dbReference type="GO" id="GO:0020037">
    <property type="term" value="F:heme binding"/>
    <property type="evidence" value="ECO:0007669"/>
    <property type="project" value="InterPro"/>
</dbReference>
<keyword evidence="4 18" id="KW-0004">4Fe-4S</keyword>
<comment type="function">
    <text evidence="1">Catalyzes the reduction of sulfite to sulfide, a step in the biosynthesis of sulfur-containing amino acids and cofactors.</text>
</comment>
<evidence type="ECO:0000256" key="3">
    <source>
        <dbReference type="ARBA" id="ARBA00010429"/>
    </source>
</evidence>
<feature type="binding site" evidence="18">
    <location>
        <position position="448"/>
    </location>
    <ligand>
        <name>[4Fe-4S] cluster</name>
        <dbReference type="ChEBI" id="CHEBI:49883"/>
    </ligand>
</feature>
<evidence type="ECO:0000259" key="21">
    <source>
        <dbReference type="Pfam" id="PF03460"/>
    </source>
</evidence>
<comment type="cofactor">
    <cofactor evidence="18">
        <name>[4Fe-4S] cluster</name>
        <dbReference type="ChEBI" id="CHEBI:49883"/>
    </cofactor>
    <text evidence="18">Binds 1 [4Fe-4S] cluster per subunit.</text>
</comment>
<protein>
    <recommendedName>
        <fullName evidence="18">Sulfite reductase [NADPH] hemoprotein beta-component</fullName>
        <shortName evidence="18">SiR-HP</shortName>
        <shortName evidence="18">SiRHP</shortName>
        <ecNumber evidence="18">1.8.1.2</ecNumber>
    </recommendedName>
</protein>
<evidence type="ECO:0000256" key="13">
    <source>
        <dbReference type="ARBA" id="ARBA00023192"/>
    </source>
</evidence>
<feature type="domain" description="Nitrite/Sulfite reductase ferredoxin-like" evidence="21">
    <location>
        <begin position="89"/>
        <end position="145"/>
    </location>
</feature>
<feature type="binding site" description="axial binding residue" evidence="18">
    <location>
        <position position="497"/>
    </location>
    <ligand>
        <name>siroheme</name>
        <dbReference type="ChEBI" id="CHEBI:60052"/>
    </ligand>
    <ligandPart>
        <name>Fe</name>
        <dbReference type="ChEBI" id="CHEBI:18248"/>
    </ligandPart>
</feature>
<dbReference type="GO" id="GO:0019344">
    <property type="term" value="P:cysteine biosynthetic process"/>
    <property type="evidence" value="ECO:0007669"/>
    <property type="project" value="UniProtKB-KW"/>
</dbReference>
<dbReference type="GO" id="GO:0050311">
    <property type="term" value="F:sulfite reductase (ferredoxin) activity"/>
    <property type="evidence" value="ECO:0007669"/>
    <property type="project" value="UniProtKB-EC"/>
</dbReference>
<dbReference type="GO" id="GO:0009337">
    <property type="term" value="C:sulfite reductase complex (NADPH)"/>
    <property type="evidence" value="ECO:0007669"/>
    <property type="project" value="InterPro"/>
</dbReference>
<dbReference type="UniPathway" id="UPA00140">
    <property type="reaction ID" value="UER00207"/>
</dbReference>
<keyword evidence="13 18" id="KW-0198">Cysteine biosynthesis</keyword>
<keyword evidence="6 18" id="KW-0349">Heme</keyword>
<evidence type="ECO:0000256" key="4">
    <source>
        <dbReference type="ARBA" id="ARBA00022485"/>
    </source>
</evidence>
<dbReference type="OrthoDB" id="3189055at2"/>
<dbReference type="NCBIfam" id="NF010029">
    <property type="entry name" value="PRK13504.1"/>
    <property type="match status" value="1"/>
</dbReference>
<dbReference type="InterPro" id="IPR045854">
    <property type="entry name" value="NO2/SO3_Rdtase_4Fe4S_sf"/>
</dbReference>
<dbReference type="PROSITE" id="PS00365">
    <property type="entry name" value="NIR_SIR"/>
    <property type="match status" value="1"/>
</dbReference>
<evidence type="ECO:0000256" key="8">
    <source>
        <dbReference type="ARBA" id="ARBA00022784"/>
    </source>
</evidence>
<evidence type="ECO:0000256" key="14">
    <source>
        <dbReference type="ARBA" id="ARBA00049518"/>
    </source>
</evidence>
<evidence type="ECO:0000313" key="22">
    <source>
        <dbReference type="EMBL" id="EHN10598.1"/>
    </source>
</evidence>
<dbReference type="FunFam" id="3.30.413.10:FF:000003">
    <property type="entry name" value="Sulfite reductase [NADPH] hemoprotein beta-component"/>
    <property type="match status" value="1"/>
</dbReference>
<dbReference type="Pfam" id="PF03460">
    <property type="entry name" value="NIR_SIR_ferr"/>
    <property type="match status" value="2"/>
</dbReference>
<dbReference type="GO" id="GO:0051539">
    <property type="term" value="F:4 iron, 4 sulfur cluster binding"/>
    <property type="evidence" value="ECO:0007669"/>
    <property type="project" value="UniProtKB-KW"/>
</dbReference>
<evidence type="ECO:0000256" key="18">
    <source>
        <dbReference type="HAMAP-Rule" id="MF_01540"/>
    </source>
</evidence>
<dbReference type="InterPro" id="IPR006066">
    <property type="entry name" value="NO2/SO3_Rdtase_FeS/sirohaem_BS"/>
</dbReference>
<keyword evidence="23" id="KW-1185">Reference proteome</keyword>
<dbReference type="Pfam" id="PF01077">
    <property type="entry name" value="NIR_SIR"/>
    <property type="match status" value="1"/>
</dbReference>
<proteinExistence type="inferred from homology"/>
<comment type="subunit">
    <text evidence="17 18">Alpha(8)-beta(8). The alpha component is a flavoprotein, the beta component is a hemoprotein.</text>
</comment>
<evidence type="ECO:0000256" key="15">
    <source>
        <dbReference type="ARBA" id="ARBA00052219"/>
    </source>
</evidence>
<evidence type="ECO:0000256" key="16">
    <source>
        <dbReference type="ARBA" id="ARBA00057160"/>
    </source>
</evidence>
<evidence type="ECO:0000256" key="10">
    <source>
        <dbReference type="ARBA" id="ARBA00023002"/>
    </source>
</evidence>
<evidence type="ECO:0000256" key="7">
    <source>
        <dbReference type="ARBA" id="ARBA00022723"/>
    </source>
</evidence>
<dbReference type="Gene3D" id="3.90.480.20">
    <property type="match status" value="1"/>
</dbReference>
<dbReference type="Gene3D" id="3.90.480.10">
    <property type="entry name" value="Sulfite Reductase Hemoprotein,Domain 2"/>
    <property type="match status" value="1"/>
</dbReference>